<keyword evidence="1" id="KW-0732">Signal</keyword>
<name>A0A7H0VE08_9FLAO</name>
<feature type="chain" id="PRO_5028904649" evidence="1">
    <location>
        <begin position="19"/>
        <end position="269"/>
    </location>
</feature>
<proteinExistence type="predicted"/>
<gene>
    <name evidence="2" type="ORF">H4K34_16515</name>
</gene>
<dbReference type="KEGG" id="chyd:H4K34_16515"/>
<dbReference type="Proteomes" id="UP000516305">
    <property type="component" value="Chromosome"/>
</dbReference>
<keyword evidence="3" id="KW-1185">Reference proteome</keyword>
<dbReference type="RefSeq" id="WP_210758493.1">
    <property type="nucleotide sequence ID" value="NZ_CP060139.1"/>
</dbReference>
<dbReference type="AlphaFoldDB" id="A0A7H0VE08"/>
<protein>
    <submittedName>
        <fullName evidence="2">Uncharacterized protein</fullName>
    </submittedName>
</protein>
<evidence type="ECO:0000256" key="1">
    <source>
        <dbReference type="SAM" id="SignalP"/>
    </source>
</evidence>
<accession>A0A7H0VE08</accession>
<reference evidence="2 3" key="1">
    <citation type="submission" date="2020-08" db="EMBL/GenBank/DDBJ databases">
        <title>Croceimicrobium hydrocarbonivorans gen. nov., sp. nov., a novel marine bacterium isolated from a bacterial consortium that degrades polyethylene terephthalate.</title>
        <authorList>
            <person name="Liu R."/>
        </authorList>
    </citation>
    <scope>NUCLEOTIDE SEQUENCE [LARGE SCALE GENOMIC DNA]</scope>
    <source>
        <strain evidence="2 3">A20-9</strain>
    </source>
</reference>
<evidence type="ECO:0000313" key="3">
    <source>
        <dbReference type="Proteomes" id="UP000516305"/>
    </source>
</evidence>
<sequence length="269" mass="31474">MKKTILFILILLGLKLSATPELDSYSYDSPNLKLEIIYRYDNPLDRALYKAMAASLDSYIDSLKHKGHLQRGQLHFEIMTAQWMDSTKGVEMYRYPKGYYCYLNGLKQKISLSYLQSIVLYFSSEQWSSFCYDELKLKPSLALQLFNQNLLPVESMPQTNAYNLEQIGALRIYFKEDALYARISNEEIGKLHYLLPFEAQALIFISQAEGIKVYKEGRLLQEMTLKPEGLAKPYYEALRVEVFPKWINIASRDVYLFSYSIEDNRFYKL</sequence>
<dbReference type="EMBL" id="CP060139">
    <property type="protein sequence ID" value="QNR23956.1"/>
    <property type="molecule type" value="Genomic_DNA"/>
</dbReference>
<evidence type="ECO:0000313" key="2">
    <source>
        <dbReference type="EMBL" id="QNR23956.1"/>
    </source>
</evidence>
<feature type="signal peptide" evidence="1">
    <location>
        <begin position="1"/>
        <end position="18"/>
    </location>
</feature>
<organism evidence="2 3">
    <name type="scientific">Croceimicrobium hydrocarbonivorans</name>
    <dbReference type="NCBI Taxonomy" id="2761580"/>
    <lineage>
        <taxon>Bacteria</taxon>
        <taxon>Pseudomonadati</taxon>
        <taxon>Bacteroidota</taxon>
        <taxon>Flavobacteriia</taxon>
        <taxon>Flavobacteriales</taxon>
        <taxon>Owenweeksiaceae</taxon>
        <taxon>Croceimicrobium</taxon>
    </lineage>
</organism>